<sequence length="107" mass="12399">MDSLKRKISANPPSTNNEGQSSKASWRDIKATEYFVKACLDQVTKGQRNGTCFTKKGWQGIVSQFHEQSGLNYDKVQLKNRYDSLRKEWKVWYNLFGKVTGLGWNFE</sequence>
<organism evidence="3">
    <name type="scientific">Medicago truncatula</name>
    <name type="common">Barrel medic</name>
    <name type="synonym">Medicago tribuloides</name>
    <dbReference type="NCBI Taxonomy" id="3880"/>
    <lineage>
        <taxon>Eukaryota</taxon>
        <taxon>Viridiplantae</taxon>
        <taxon>Streptophyta</taxon>
        <taxon>Embryophyta</taxon>
        <taxon>Tracheophyta</taxon>
        <taxon>Spermatophyta</taxon>
        <taxon>Magnoliopsida</taxon>
        <taxon>eudicotyledons</taxon>
        <taxon>Gunneridae</taxon>
        <taxon>Pentapetalae</taxon>
        <taxon>rosids</taxon>
        <taxon>fabids</taxon>
        <taxon>Fabales</taxon>
        <taxon>Fabaceae</taxon>
        <taxon>Papilionoideae</taxon>
        <taxon>50 kb inversion clade</taxon>
        <taxon>NPAAA clade</taxon>
        <taxon>Hologalegina</taxon>
        <taxon>IRL clade</taxon>
        <taxon>Trifolieae</taxon>
        <taxon>Medicago</taxon>
    </lineage>
</organism>
<dbReference type="PANTHER" id="PTHR31704">
    <property type="entry name" value="MYB/SANT-LIKE DNA-BINDING DOMAIN PROTEIN-RELATED"/>
    <property type="match status" value="1"/>
</dbReference>
<dbReference type="Proteomes" id="UP000265566">
    <property type="component" value="Chromosome 5"/>
</dbReference>
<name>A0A396HR62_MEDTR</name>
<reference evidence="3" key="1">
    <citation type="journal article" date="2018" name="Nat. Plants">
        <title>Whole-genome landscape of Medicago truncatula symbiotic genes.</title>
        <authorList>
            <person name="Pecrix Y."/>
            <person name="Gamas P."/>
            <person name="Carrere S."/>
        </authorList>
    </citation>
    <scope>NUCLEOTIDE SEQUENCE</scope>
    <source>
        <tissue evidence="3">Leaves</tissue>
    </source>
</reference>
<protein>
    <submittedName>
        <fullName evidence="3">Putative Myb/SANT-like domain-containing protein</fullName>
    </submittedName>
</protein>
<comment type="caution">
    <text evidence="3">The sequence shown here is derived from an EMBL/GenBank/DDBJ whole genome shotgun (WGS) entry which is preliminary data.</text>
</comment>
<dbReference type="PANTHER" id="PTHR31704:SF49">
    <property type="entry name" value="MYB_SANT-LIKE DOMAIN-CONTAINING PROTEIN"/>
    <property type="match status" value="1"/>
</dbReference>
<dbReference type="Pfam" id="PF12776">
    <property type="entry name" value="Myb_DNA-bind_3"/>
    <property type="match status" value="1"/>
</dbReference>
<dbReference type="Gramene" id="rna31100">
    <property type="protein sequence ID" value="RHN55830.1"/>
    <property type="gene ID" value="gene31100"/>
</dbReference>
<gene>
    <name evidence="3" type="ORF">MtrunA17_Chr5g0422691</name>
</gene>
<dbReference type="EMBL" id="PSQE01000005">
    <property type="protein sequence ID" value="RHN55830.1"/>
    <property type="molecule type" value="Genomic_DNA"/>
</dbReference>
<evidence type="ECO:0000256" key="1">
    <source>
        <dbReference type="SAM" id="MobiDB-lite"/>
    </source>
</evidence>
<evidence type="ECO:0000259" key="2">
    <source>
        <dbReference type="Pfam" id="PF12776"/>
    </source>
</evidence>
<dbReference type="AlphaFoldDB" id="A0A396HR62"/>
<dbReference type="InterPro" id="IPR024752">
    <property type="entry name" value="Myb/SANT-like_dom"/>
</dbReference>
<feature type="region of interest" description="Disordered" evidence="1">
    <location>
        <begin position="1"/>
        <end position="24"/>
    </location>
</feature>
<proteinExistence type="predicted"/>
<evidence type="ECO:0000313" key="3">
    <source>
        <dbReference type="EMBL" id="RHN55830.1"/>
    </source>
</evidence>
<feature type="domain" description="Myb/SANT-like" evidence="2">
    <location>
        <begin position="30"/>
        <end position="105"/>
    </location>
</feature>
<feature type="compositionally biased region" description="Polar residues" evidence="1">
    <location>
        <begin position="11"/>
        <end position="24"/>
    </location>
</feature>
<accession>A0A396HR62</accession>